<dbReference type="PROSITE" id="PS50929">
    <property type="entry name" value="ABC_TM1F"/>
    <property type="match status" value="1"/>
</dbReference>
<dbReference type="InterPro" id="IPR011527">
    <property type="entry name" value="ABC1_TM_dom"/>
</dbReference>
<dbReference type="EMBL" id="CP063845">
    <property type="protein sequence ID" value="UFP94495.1"/>
    <property type="molecule type" value="Genomic_DNA"/>
</dbReference>
<keyword evidence="11" id="KW-1185">Reference proteome</keyword>
<evidence type="ECO:0000256" key="1">
    <source>
        <dbReference type="ARBA" id="ARBA00004651"/>
    </source>
</evidence>
<feature type="domain" description="ABC transmembrane type-1" evidence="9">
    <location>
        <begin position="23"/>
        <end position="304"/>
    </location>
</feature>
<keyword evidence="6 7" id="KW-0472">Membrane</keyword>
<reference evidence="10 11" key="1">
    <citation type="journal article" date="2021" name="Genome Biol. Evol.">
        <title>Complete Genome Sequencing of a Novel Gloeobacter Species from a Waterfall Cave in Mexico.</title>
        <authorList>
            <person name="Saw J.H."/>
            <person name="Cardona T."/>
            <person name="Montejano G."/>
        </authorList>
    </citation>
    <scope>NUCLEOTIDE SEQUENCE [LARGE SCALE GENOMIC DNA]</scope>
    <source>
        <strain evidence="10">MG652769</strain>
    </source>
</reference>
<dbReference type="Proteomes" id="UP001054846">
    <property type="component" value="Chromosome"/>
</dbReference>
<dbReference type="Gene3D" id="3.40.50.300">
    <property type="entry name" value="P-loop containing nucleotide triphosphate hydrolases"/>
    <property type="match status" value="1"/>
</dbReference>
<dbReference type="InterPro" id="IPR039421">
    <property type="entry name" value="Type_1_exporter"/>
</dbReference>
<sequence>MAWLPENYRRLIPYVAPHRRVIFAALASMIGFVSTMPLLAYMVGRLTKFLGEGNLSAITELAWITFGVFVVRGIFQYGQDTLMAKAALQAITDLRERVYAHLQSLDLASFASQRTGDLTVRLTSDIDKLGEILRRFFNQFIPCVLTIVAVVSYLIYLNWQLTLVTLVVSPLIGWLFGWFGNKLADLSRTSQEQIADLSSRLYEIFSAIRIIRAFAAEDYEQRRFGELSDENRLARFRTEQIKAIQYPVIGLMQALGVLLVFWVGAWQISAGNLPAFEFASFATGIGLLLDPVRMITENLNELRQAGASADRVFELFDLKPTVLQAPDAVPLSPVKGRIEFSNIDFAYADGRPVLNNVNLRVEPGEVVALVGPSGSGKSSLVNLLPRFYDPQRGTVRIDGTDVRAVTFKSLRRQIGIVPQETLLFSGTIAQNIAYGCDEADIKGMMDRIIRAAKIANAHAFIQDLPGGYDAKVSEGGRGLSGGQRQRIAIARAVLLDPKILILDEATSALDNESEALVQEALNRLMQDRTVIIVAHRLSTIRDADRILVLERGRIIEAGDHLSLIDSGGVYAALYNRQFERASVG</sequence>
<evidence type="ECO:0000313" key="11">
    <source>
        <dbReference type="Proteomes" id="UP001054846"/>
    </source>
</evidence>
<evidence type="ECO:0000259" key="9">
    <source>
        <dbReference type="PROSITE" id="PS50929"/>
    </source>
</evidence>
<dbReference type="PROSITE" id="PS50893">
    <property type="entry name" value="ABC_TRANSPORTER_2"/>
    <property type="match status" value="1"/>
</dbReference>
<comment type="subcellular location">
    <subcellularLocation>
        <location evidence="1">Cell membrane</location>
        <topology evidence="1">Multi-pass membrane protein</topology>
    </subcellularLocation>
</comment>
<evidence type="ECO:0000259" key="8">
    <source>
        <dbReference type="PROSITE" id="PS50893"/>
    </source>
</evidence>
<dbReference type="InterPro" id="IPR017871">
    <property type="entry name" value="ABC_transporter-like_CS"/>
</dbReference>
<keyword evidence="3" id="KW-0547">Nucleotide-binding</keyword>
<evidence type="ECO:0000256" key="3">
    <source>
        <dbReference type="ARBA" id="ARBA00022741"/>
    </source>
</evidence>
<dbReference type="PROSITE" id="PS00211">
    <property type="entry name" value="ABC_TRANSPORTER_1"/>
    <property type="match status" value="1"/>
</dbReference>
<dbReference type="GO" id="GO:0005524">
    <property type="term" value="F:ATP binding"/>
    <property type="evidence" value="ECO:0007669"/>
    <property type="project" value="UniProtKB-KW"/>
</dbReference>
<feature type="transmembrane region" description="Helical" evidence="7">
    <location>
        <begin position="243"/>
        <end position="265"/>
    </location>
</feature>
<proteinExistence type="predicted"/>
<evidence type="ECO:0000256" key="7">
    <source>
        <dbReference type="SAM" id="Phobius"/>
    </source>
</evidence>
<dbReference type="InterPro" id="IPR003593">
    <property type="entry name" value="AAA+_ATPase"/>
</dbReference>
<feature type="transmembrane region" description="Helical" evidence="7">
    <location>
        <begin position="136"/>
        <end position="155"/>
    </location>
</feature>
<feature type="transmembrane region" description="Helical" evidence="7">
    <location>
        <begin position="55"/>
        <end position="75"/>
    </location>
</feature>
<keyword evidence="4 10" id="KW-0067">ATP-binding</keyword>
<dbReference type="Pfam" id="PF00664">
    <property type="entry name" value="ABC_membrane"/>
    <property type="match status" value="1"/>
</dbReference>
<feature type="transmembrane region" description="Helical" evidence="7">
    <location>
        <begin position="21"/>
        <end position="43"/>
    </location>
</feature>
<keyword evidence="5 7" id="KW-1133">Transmembrane helix</keyword>
<feature type="domain" description="ABC transporter" evidence="8">
    <location>
        <begin position="338"/>
        <end position="576"/>
    </location>
</feature>
<dbReference type="Gene3D" id="1.20.1560.10">
    <property type="entry name" value="ABC transporter type 1, transmembrane domain"/>
    <property type="match status" value="1"/>
</dbReference>
<dbReference type="InterPro" id="IPR027417">
    <property type="entry name" value="P-loop_NTPase"/>
</dbReference>
<protein>
    <submittedName>
        <fullName evidence="10">ABC transporter ATP-binding protein</fullName>
    </submittedName>
</protein>
<evidence type="ECO:0000256" key="4">
    <source>
        <dbReference type="ARBA" id="ARBA00022840"/>
    </source>
</evidence>
<dbReference type="PANTHER" id="PTHR43394:SF1">
    <property type="entry name" value="ATP-BINDING CASSETTE SUB-FAMILY B MEMBER 10, MITOCHONDRIAL"/>
    <property type="match status" value="1"/>
</dbReference>
<evidence type="ECO:0000313" key="10">
    <source>
        <dbReference type="EMBL" id="UFP94495.1"/>
    </source>
</evidence>
<dbReference type="CDD" id="cd07346">
    <property type="entry name" value="ABC_6TM_exporters"/>
    <property type="match status" value="1"/>
</dbReference>
<organism evidence="10 11">
    <name type="scientific">Gloeobacter morelensis MG652769</name>
    <dbReference type="NCBI Taxonomy" id="2781736"/>
    <lineage>
        <taxon>Bacteria</taxon>
        <taxon>Bacillati</taxon>
        <taxon>Cyanobacteriota</taxon>
        <taxon>Cyanophyceae</taxon>
        <taxon>Gloeobacterales</taxon>
        <taxon>Gloeobacteraceae</taxon>
        <taxon>Gloeobacter</taxon>
        <taxon>Gloeobacter morelensis</taxon>
    </lineage>
</organism>
<dbReference type="PANTHER" id="PTHR43394">
    <property type="entry name" value="ATP-DEPENDENT PERMEASE MDL1, MITOCHONDRIAL"/>
    <property type="match status" value="1"/>
</dbReference>
<gene>
    <name evidence="10" type="ORF">ISF26_22600</name>
</gene>
<evidence type="ECO:0000256" key="2">
    <source>
        <dbReference type="ARBA" id="ARBA00022692"/>
    </source>
</evidence>
<dbReference type="InterPro" id="IPR003439">
    <property type="entry name" value="ABC_transporter-like_ATP-bd"/>
</dbReference>
<feature type="transmembrane region" description="Helical" evidence="7">
    <location>
        <begin position="161"/>
        <end position="180"/>
    </location>
</feature>
<dbReference type="SUPFAM" id="SSF90123">
    <property type="entry name" value="ABC transporter transmembrane region"/>
    <property type="match status" value="1"/>
</dbReference>
<dbReference type="SMART" id="SM00382">
    <property type="entry name" value="AAA"/>
    <property type="match status" value="1"/>
</dbReference>
<dbReference type="Pfam" id="PF00005">
    <property type="entry name" value="ABC_tran"/>
    <property type="match status" value="1"/>
</dbReference>
<keyword evidence="2 7" id="KW-0812">Transmembrane</keyword>
<name>A0ABY3PLJ7_9CYAN</name>
<evidence type="ECO:0000256" key="5">
    <source>
        <dbReference type="ARBA" id="ARBA00022989"/>
    </source>
</evidence>
<dbReference type="RefSeq" id="WP_230841544.1">
    <property type="nucleotide sequence ID" value="NZ_CP063845.1"/>
</dbReference>
<accession>A0ABY3PLJ7</accession>
<dbReference type="InterPro" id="IPR036640">
    <property type="entry name" value="ABC1_TM_sf"/>
</dbReference>
<evidence type="ECO:0000256" key="6">
    <source>
        <dbReference type="ARBA" id="ARBA00023136"/>
    </source>
</evidence>
<dbReference type="SUPFAM" id="SSF52540">
    <property type="entry name" value="P-loop containing nucleoside triphosphate hydrolases"/>
    <property type="match status" value="1"/>
</dbReference>